<keyword evidence="6" id="KW-0443">Lipid metabolism</keyword>
<name>A0A6P8I3N8_ACTTE</name>
<organism evidence="9 10">
    <name type="scientific">Actinia tenebrosa</name>
    <name type="common">Australian red waratah sea anemone</name>
    <dbReference type="NCBI Taxonomy" id="6105"/>
    <lineage>
        <taxon>Eukaryota</taxon>
        <taxon>Metazoa</taxon>
        <taxon>Cnidaria</taxon>
        <taxon>Anthozoa</taxon>
        <taxon>Hexacorallia</taxon>
        <taxon>Actiniaria</taxon>
        <taxon>Actiniidae</taxon>
        <taxon>Actinia</taxon>
    </lineage>
</organism>
<keyword evidence="4" id="KW-0256">Endoplasmic reticulum</keyword>
<evidence type="ECO:0000256" key="7">
    <source>
        <dbReference type="ARBA" id="ARBA00023136"/>
    </source>
</evidence>
<dbReference type="OrthoDB" id="5579088at2759"/>
<keyword evidence="9" id="KW-1185">Reference proteome</keyword>
<dbReference type="GeneID" id="116298768"/>
<evidence type="ECO:0000256" key="4">
    <source>
        <dbReference type="ARBA" id="ARBA00022824"/>
    </source>
</evidence>
<feature type="transmembrane region" description="Helical" evidence="8">
    <location>
        <begin position="38"/>
        <end position="55"/>
    </location>
</feature>
<dbReference type="Proteomes" id="UP000515163">
    <property type="component" value="Unplaced"/>
</dbReference>
<keyword evidence="2 8" id="KW-0812">Transmembrane</keyword>
<proteinExistence type="inferred from homology"/>
<feature type="transmembrane region" description="Helical" evidence="8">
    <location>
        <begin position="211"/>
        <end position="230"/>
    </location>
</feature>
<comment type="subcellular location">
    <subcellularLocation>
        <location evidence="1">Endoplasmic reticulum membrane</location>
        <topology evidence="1">Multi-pass membrane protein</topology>
    </subcellularLocation>
</comment>
<sequence>MADETSEEKPVHEKLLQFLKSTYSALRTIALTKTTYKVAIYWLIVVLGSFIHEFFPPPRSYFSYTKNVFNVYFVKLGWGWTWTLLSVLVLTTSAILTSGNVILIASHYSRLIVATIAWFLWVNFFEYVEHISGSCKGESRHGSKYTCHKHGYFWEGFDVSGHTFLLIHCCLTISEEIKVVKLIEDLDKGIDNHGNPSTGPMSFKSKYWYKLFSPFINTTFLFTAILMVLWEIMLVSTCVNFHTTLQKIFGALPAFITWKFNYQYWHMQDSGVVLSAQSYFNNYDFRQ</sequence>
<evidence type="ECO:0000313" key="9">
    <source>
        <dbReference type="Proteomes" id="UP000515163"/>
    </source>
</evidence>
<keyword evidence="3" id="KW-0378">Hydrolase</keyword>
<dbReference type="KEGG" id="aten:116298768"/>
<dbReference type="InterPro" id="IPR046401">
    <property type="entry name" value="FITM1/2"/>
</dbReference>
<dbReference type="InterPro" id="IPR019388">
    <property type="entry name" value="FIT"/>
</dbReference>
<dbReference type="GO" id="GO:0019915">
    <property type="term" value="P:lipid storage"/>
    <property type="evidence" value="ECO:0007669"/>
    <property type="project" value="InterPro"/>
</dbReference>
<dbReference type="AlphaFoldDB" id="A0A6P8I3N8"/>
<gene>
    <name evidence="10" type="primary">LOC116298768</name>
</gene>
<dbReference type="PANTHER" id="PTHR23129:SF0">
    <property type="entry name" value="ACYL-COENZYME A DIPHOSPHATASE FITM2"/>
    <property type="match status" value="1"/>
</dbReference>
<protein>
    <submittedName>
        <fullName evidence="10">Fat storage-inducing transmembrane protein 2-like</fullName>
    </submittedName>
</protein>
<keyword evidence="7 8" id="KW-0472">Membrane</keyword>
<dbReference type="GO" id="GO:0034389">
    <property type="term" value="P:lipid droplet organization"/>
    <property type="evidence" value="ECO:0007669"/>
    <property type="project" value="InterPro"/>
</dbReference>
<feature type="transmembrane region" description="Helical" evidence="8">
    <location>
        <begin position="76"/>
        <end position="96"/>
    </location>
</feature>
<dbReference type="GO" id="GO:0010945">
    <property type="term" value="F:coenzyme A diphosphatase activity"/>
    <property type="evidence" value="ECO:0007669"/>
    <property type="project" value="InterPro"/>
</dbReference>
<dbReference type="RefSeq" id="XP_031563174.1">
    <property type="nucleotide sequence ID" value="XM_031707314.1"/>
</dbReference>
<keyword evidence="5 8" id="KW-1133">Transmembrane helix</keyword>
<dbReference type="GO" id="GO:0008654">
    <property type="term" value="P:phospholipid biosynthetic process"/>
    <property type="evidence" value="ECO:0007669"/>
    <property type="project" value="TreeGrafter"/>
</dbReference>
<evidence type="ECO:0000256" key="5">
    <source>
        <dbReference type="ARBA" id="ARBA00022989"/>
    </source>
</evidence>
<dbReference type="FunCoup" id="A0A6P8I3N8">
    <property type="interactions" value="822"/>
</dbReference>
<dbReference type="GO" id="GO:0005789">
    <property type="term" value="C:endoplasmic reticulum membrane"/>
    <property type="evidence" value="ECO:0007669"/>
    <property type="project" value="UniProtKB-SubCell"/>
</dbReference>
<evidence type="ECO:0000256" key="6">
    <source>
        <dbReference type="ARBA" id="ARBA00023098"/>
    </source>
</evidence>
<evidence type="ECO:0000256" key="3">
    <source>
        <dbReference type="ARBA" id="ARBA00022801"/>
    </source>
</evidence>
<accession>A0A6P8I3N8</accession>
<reference evidence="10" key="1">
    <citation type="submission" date="2025-08" db="UniProtKB">
        <authorList>
            <consortium name="RefSeq"/>
        </authorList>
    </citation>
    <scope>IDENTIFICATION</scope>
    <source>
        <tissue evidence="10">Tentacle</tissue>
    </source>
</reference>
<evidence type="ECO:0000256" key="2">
    <source>
        <dbReference type="ARBA" id="ARBA00022692"/>
    </source>
</evidence>
<dbReference type="PANTHER" id="PTHR23129">
    <property type="entry name" value="ACYL-COENZYME A DIPHOSPHATASE FITM2"/>
    <property type="match status" value="1"/>
</dbReference>
<evidence type="ECO:0000313" key="10">
    <source>
        <dbReference type="RefSeq" id="XP_031563174.1"/>
    </source>
</evidence>
<dbReference type="Pfam" id="PF10261">
    <property type="entry name" value="FIT"/>
    <property type="match status" value="2"/>
</dbReference>
<dbReference type="HAMAP" id="MF_03230">
    <property type="entry name" value="FITM2"/>
    <property type="match status" value="1"/>
</dbReference>
<evidence type="ECO:0000256" key="8">
    <source>
        <dbReference type="SAM" id="Phobius"/>
    </source>
</evidence>
<evidence type="ECO:0000256" key="1">
    <source>
        <dbReference type="ARBA" id="ARBA00004477"/>
    </source>
</evidence>
<dbReference type="InParanoid" id="A0A6P8I3N8"/>